<evidence type="ECO:0000256" key="1">
    <source>
        <dbReference type="SAM" id="MobiDB-lite"/>
    </source>
</evidence>
<reference evidence="2 3" key="1">
    <citation type="journal article" date="2016" name="Mol. Biol. Evol.">
        <title>Comparative Genomics of Early-Diverging Mushroom-Forming Fungi Provides Insights into the Origins of Lignocellulose Decay Capabilities.</title>
        <authorList>
            <person name="Nagy L.G."/>
            <person name="Riley R."/>
            <person name="Tritt A."/>
            <person name="Adam C."/>
            <person name="Daum C."/>
            <person name="Floudas D."/>
            <person name="Sun H."/>
            <person name="Yadav J.S."/>
            <person name="Pangilinan J."/>
            <person name="Larsson K.H."/>
            <person name="Matsuura K."/>
            <person name="Barry K."/>
            <person name="Labutti K."/>
            <person name="Kuo R."/>
            <person name="Ohm R.A."/>
            <person name="Bhattacharya S.S."/>
            <person name="Shirouzu T."/>
            <person name="Yoshinaga Y."/>
            <person name="Martin F.M."/>
            <person name="Grigoriev I.V."/>
            <person name="Hibbett D.S."/>
        </authorList>
    </citation>
    <scope>NUCLEOTIDE SEQUENCE [LARGE SCALE GENOMIC DNA]</scope>
    <source>
        <strain evidence="2 3">CBS 109695</strain>
    </source>
</reference>
<feature type="region of interest" description="Disordered" evidence="1">
    <location>
        <begin position="250"/>
        <end position="333"/>
    </location>
</feature>
<dbReference type="Proteomes" id="UP000076532">
    <property type="component" value="Unassembled WGS sequence"/>
</dbReference>
<evidence type="ECO:0000313" key="3">
    <source>
        <dbReference type="Proteomes" id="UP000076532"/>
    </source>
</evidence>
<sequence length="333" mass="35938">MPHLPPGDDEIVHAGGLPREAWNPDATRPSITLAEEQVQRRTPAPLSTPHDTVLADLYGHNRSASQNNVINTASNIAAHDSVTPQLNNPYSDAFFSNLSPTSEPLLDPFTGAHIGDQFPDPAEDESKMEEELWTHLSKILKLQSVIAEKHVKMEGIGLKKPGVARGKSKGVPRRSSTNIGKRWLQGADEGADEEADEEAQRKRELEEDFAGLGDKFAGRKDAIDGIMKNLEELSGAVTNFHALRTPTIKFPSASGSGSEIRQGSQLSPPLSQQDAGPSRPPNTSLSAPAALSPPKPKPARLLPAHDEHPPTVFDSPLHMHESLPVETEGESAH</sequence>
<dbReference type="EMBL" id="KV417521">
    <property type="protein sequence ID" value="KZP25326.1"/>
    <property type="molecule type" value="Genomic_DNA"/>
</dbReference>
<feature type="region of interest" description="Disordered" evidence="1">
    <location>
        <begin position="160"/>
        <end position="205"/>
    </location>
</feature>
<feature type="region of interest" description="Disordered" evidence="1">
    <location>
        <begin position="1"/>
        <end position="29"/>
    </location>
</feature>
<dbReference type="AlphaFoldDB" id="A0A166NSB8"/>
<protein>
    <submittedName>
        <fullName evidence="2">Uncharacterized protein</fullName>
    </submittedName>
</protein>
<gene>
    <name evidence="2" type="ORF">FIBSPDRAFT_950353</name>
</gene>
<feature type="compositionally biased region" description="Polar residues" evidence="1">
    <location>
        <begin position="253"/>
        <end position="263"/>
    </location>
</feature>
<proteinExistence type="predicted"/>
<dbReference type="OrthoDB" id="2537650at2759"/>
<evidence type="ECO:0000313" key="2">
    <source>
        <dbReference type="EMBL" id="KZP25326.1"/>
    </source>
</evidence>
<accession>A0A166NSB8</accession>
<name>A0A166NSB8_9AGAM</name>
<keyword evidence="3" id="KW-1185">Reference proteome</keyword>
<feature type="compositionally biased region" description="Low complexity" evidence="1">
    <location>
        <begin position="264"/>
        <end position="273"/>
    </location>
</feature>
<organism evidence="2 3">
    <name type="scientific">Athelia psychrophila</name>
    <dbReference type="NCBI Taxonomy" id="1759441"/>
    <lineage>
        <taxon>Eukaryota</taxon>
        <taxon>Fungi</taxon>
        <taxon>Dikarya</taxon>
        <taxon>Basidiomycota</taxon>
        <taxon>Agaricomycotina</taxon>
        <taxon>Agaricomycetes</taxon>
        <taxon>Agaricomycetidae</taxon>
        <taxon>Atheliales</taxon>
        <taxon>Atheliaceae</taxon>
        <taxon>Athelia</taxon>
    </lineage>
</organism>